<dbReference type="EMBL" id="WNKS01000004">
    <property type="protein sequence ID" value="MTV30730.1"/>
    <property type="molecule type" value="Genomic_DNA"/>
</dbReference>
<dbReference type="SUPFAM" id="SSF46689">
    <property type="entry name" value="Homeodomain-like"/>
    <property type="match status" value="1"/>
</dbReference>
<dbReference type="Pfam" id="PF13551">
    <property type="entry name" value="HTH_29"/>
    <property type="match status" value="1"/>
</dbReference>
<protein>
    <submittedName>
        <fullName evidence="2">Helix-turn-helix domain-containing protein</fullName>
    </submittedName>
</protein>
<dbReference type="Pfam" id="PF13592">
    <property type="entry name" value="HTH_33"/>
    <property type="match status" value="1"/>
</dbReference>
<dbReference type="InterPro" id="IPR025959">
    <property type="entry name" value="Winged_HTH_dom"/>
</dbReference>
<dbReference type="OrthoDB" id="2375382at2"/>
<gene>
    <name evidence="2" type="ORF">GJ654_06960</name>
</gene>
<dbReference type="Proteomes" id="UP000439113">
    <property type="component" value="Unassembled WGS sequence"/>
</dbReference>
<feature type="domain" description="Winged helix-turn helix" evidence="1">
    <location>
        <begin position="126"/>
        <end position="186"/>
    </location>
</feature>
<evidence type="ECO:0000259" key="1">
    <source>
        <dbReference type="Pfam" id="PF13592"/>
    </source>
</evidence>
<evidence type="ECO:0000313" key="3">
    <source>
        <dbReference type="Proteomes" id="UP000439113"/>
    </source>
</evidence>
<accession>A0A6N8DJJ6</accession>
<reference evidence="2 3" key="1">
    <citation type="submission" date="2019-11" db="EMBL/GenBank/DDBJ databases">
        <title>Whole-genome sequence of a Rhodoblastus acidophilus DSM 142.</title>
        <authorList>
            <person name="Kyndt J.A."/>
            <person name="Meyer T.E."/>
        </authorList>
    </citation>
    <scope>NUCLEOTIDE SEQUENCE [LARGE SCALE GENOMIC DNA]</scope>
    <source>
        <strain evidence="2 3">DSM 142</strain>
    </source>
</reference>
<proteinExistence type="predicted"/>
<dbReference type="InterPro" id="IPR009057">
    <property type="entry name" value="Homeodomain-like_sf"/>
</dbReference>
<sequence>MTRADSLLSAIRLSFVVMNRRRRVMTAIAGHLSVDGLRDRYVSSSHACEARHFQTIWLLAKGHSVGQVAEMTSFGERWIEQLAARYNAEGPGSLGDLRRRNGAKATVLKPELIEKLRVRLQEAPDDGGLWTSAKVAVFLARELGVEKVAVQRGWEALKACGLSIQTPRPRNPNAATPEEAAAFKKRELAREIWPGR</sequence>
<organism evidence="2 3">
    <name type="scientific">Rhodoblastus acidophilus</name>
    <name type="common">Rhodopseudomonas acidophila</name>
    <dbReference type="NCBI Taxonomy" id="1074"/>
    <lineage>
        <taxon>Bacteria</taxon>
        <taxon>Pseudomonadati</taxon>
        <taxon>Pseudomonadota</taxon>
        <taxon>Alphaproteobacteria</taxon>
        <taxon>Hyphomicrobiales</taxon>
        <taxon>Rhodoblastaceae</taxon>
        <taxon>Rhodoblastus</taxon>
    </lineage>
</organism>
<evidence type="ECO:0000313" key="2">
    <source>
        <dbReference type="EMBL" id="MTV30730.1"/>
    </source>
</evidence>
<dbReference type="AlphaFoldDB" id="A0A6N8DJJ6"/>
<name>A0A6N8DJJ6_RHOAC</name>
<comment type="caution">
    <text evidence="2">The sequence shown here is derived from an EMBL/GenBank/DDBJ whole genome shotgun (WGS) entry which is preliminary data.</text>
</comment>